<proteinExistence type="predicted"/>
<gene>
    <name evidence="2" type="ORF">KCG53_04605</name>
</gene>
<protein>
    <submittedName>
        <fullName evidence="2">Phospholipase D family protein</fullName>
    </submittedName>
</protein>
<accession>A0A9X9N7D8</accession>
<name>A0A9X9N7D8_NEISU</name>
<dbReference type="Proteomes" id="UP001057336">
    <property type="component" value="Chromosome"/>
</dbReference>
<reference evidence="2" key="1">
    <citation type="submission" date="2021-04" db="EMBL/GenBank/DDBJ databases">
        <title>Characterizing Neisseria spp. as novel respiratory pathobionts in bronchiectasis.</title>
        <authorList>
            <person name="Li L."/>
            <person name="Mac Aogain M."/>
            <person name="Xu T."/>
            <person name="Jaggi T.K."/>
            <person name="Chan L.Y."/>
            <person name="Keir H.R."/>
            <person name="Dicker A.J."/>
            <person name="Qu J."/>
            <person name="Liu Y."/>
            <person name="Chen H.S."/>
            <person name="Koh M.S."/>
            <person name="Ong T.H."/>
            <person name="Lim A.Y.H."/>
            <person name="Abisheganaden J."/>
            <person name="Low T.B."/>
            <person name="Oliver B.G."/>
            <person name="Tan N.S."/>
            <person name="Fang M."/>
            <person name="Chalmers J.D."/>
            <person name="Chotirmall S.H."/>
        </authorList>
    </citation>
    <scope>NUCLEOTIDE SEQUENCE</scope>
    <source>
        <strain evidence="2">CG0073</strain>
    </source>
</reference>
<organism evidence="2 3">
    <name type="scientific">Neisseria subflava</name>
    <dbReference type="NCBI Taxonomy" id="28449"/>
    <lineage>
        <taxon>Bacteria</taxon>
        <taxon>Pseudomonadati</taxon>
        <taxon>Pseudomonadota</taxon>
        <taxon>Betaproteobacteria</taxon>
        <taxon>Neisseriales</taxon>
        <taxon>Neisseriaceae</taxon>
        <taxon>Neisseria</taxon>
    </lineage>
</organism>
<evidence type="ECO:0000313" key="3">
    <source>
        <dbReference type="Proteomes" id="UP001057336"/>
    </source>
</evidence>
<evidence type="ECO:0000313" key="2">
    <source>
        <dbReference type="EMBL" id="UTG76143.1"/>
    </source>
</evidence>
<feature type="domain" description="Restriction endonuclease type II NgoFVII N-terminal" evidence="1">
    <location>
        <begin position="17"/>
        <end position="132"/>
    </location>
</feature>
<dbReference type="CDD" id="cd09117">
    <property type="entry name" value="PLDc_Bfil_DEXD_like"/>
    <property type="match status" value="1"/>
</dbReference>
<dbReference type="InterPro" id="IPR019065">
    <property type="entry name" value="RE_NgoFVII_N"/>
</dbReference>
<dbReference type="EMBL" id="CP073118">
    <property type="protein sequence ID" value="UTG76143.1"/>
    <property type="molecule type" value="Genomic_DNA"/>
</dbReference>
<sequence length="387" mass="44947">MTQLFLHSDTSNDKKLISIYEKAVSEAVELYIFSAYLTHWDVKNKLNSKLQEFKFIFGQDFGLSKKEAIQKVLKWLPSHLKFTLMVAQGIQGFHPKAVFWKNDKNEYYALIGSSNLTHAAFNSNYEANILTKISEQDFIKAKSWANEIVMKSIPVSEDWLEEYQEAEINYKKSTVRQSVMDKLFMEMPNYNQELIAARRKQMRNHQTVCNQLKNLIKQCAAGKIDNNDFYGEFNKLWSWKSENKGEGVGNRFQDKTWKRTGKSSDFRKLCITIQSVFDAPLTERDNVVAKQIDWLKECGVSTRGSVFSEMLCQEYPDRYPVLNAPIKKFLEENKFKSAKGASEGSKYIDLSMKLRALLAMQSEIKDLAELDVLVQAEYRNRTDIDWE</sequence>
<dbReference type="AlphaFoldDB" id="A0A9X9N7D8"/>
<dbReference type="Gene3D" id="3.30.870.10">
    <property type="entry name" value="Endonuclease Chain A"/>
    <property type="match status" value="1"/>
</dbReference>
<evidence type="ECO:0000259" key="1">
    <source>
        <dbReference type="Pfam" id="PF09565"/>
    </source>
</evidence>
<dbReference type="Pfam" id="PF09565">
    <property type="entry name" value="RE_NgoFVII"/>
    <property type="match status" value="1"/>
</dbReference>